<accession>A0A4C1TMC6</accession>
<dbReference type="Proteomes" id="UP000299102">
    <property type="component" value="Unassembled WGS sequence"/>
</dbReference>
<dbReference type="AlphaFoldDB" id="A0A4C1TMC6"/>
<evidence type="ECO:0000313" key="3">
    <source>
        <dbReference type="Proteomes" id="UP000299102"/>
    </source>
</evidence>
<dbReference type="OrthoDB" id="8193306at2759"/>
<dbReference type="Pfam" id="PF26100">
    <property type="entry name" value="RAG1_RNase_H"/>
    <property type="match status" value="1"/>
</dbReference>
<proteinExistence type="predicted"/>
<feature type="domain" description="V(D)J recombination-activating protein 1 RNase H" evidence="1">
    <location>
        <begin position="20"/>
        <end position="95"/>
    </location>
</feature>
<gene>
    <name evidence="2" type="ORF">EVAR_91206_1</name>
</gene>
<reference evidence="2 3" key="1">
    <citation type="journal article" date="2019" name="Commun. Biol.">
        <title>The bagworm genome reveals a unique fibroin gene that provides high tensile strength.</title>
        <authorList>
            <person name="Kono N."/>
            <person name="Nakamura H."/>
            <person name="Ohtoshi R."/>
            <person name="Tomita M."/>
            <person name="Numata K."/>
            <person name="Arakawa K."/>
        </authorList>
    </citation>
    <scope>NUCLEOTIDE SEQUENCE [LARGE SCALE GENOMIC DNA]</scope>
</reference>
<dbReference type="EMBL" id="BGZK01005730">
    <property type="protein sequence ID" value="GBP15234.1"/>
    <property type="molecule type" value="Genomic_DNA"/>
</dbReference>
<sequence>MVPLRLRKYADKDSASTSFEEDIWINSTPGSKSFCRPITFEYTKETKIATQELVHHIESEIKLMQPILIEIEDYSFNVSFDMRLTMIDGKVSNALTETSST</sequence>
<keyword evidence="3" id="KW-1185">Reference proteome</keyword>
<protein>
    <recommendedName>
        <fullName evidence="1">V(D)J recombination-activating protein 1 RNase H domain-containing protein</fullName>
    </recommendedName>
</protein>
<name>A0A4C1TMC6_EUMVA</name>
<dbReference type="InterPro" id="IPR058554">
    <property type="entry name" value="RAG1_RNase_H"/>
</dbReference>
<evidence type="ECO:0000259" key="1">
    <source>
        <dbReference type="Pfam" id="PF26100"/>
    </source>
</evidence>
<evidence type="ECO:0000313" key="2">
    <source>
        <dbReference type="EMBL" id="GBP15234.1"/>
    </source>
</evidence>
<organism evidence="2 3">
    <name type="scientific">Eumeta variegata</name>
    <name type="common">Bagworm moth</name>
    <name type="synonym">Eumeta japonica</name>
    <dbReference type="NCBI Taxonomy" id="151549"/>
    <lineage>
        <taxon>Eukaryota</taxon>
        <taxon>Metazoa</taxon>
        <taxon>Ecdysozoa</taxon>
        <taxon>Arthropoda</taxon>
        <taxon>Hexapoda</taxon>
        <taxon>Insecta</taxon>
        <taxon>Pterygota</taxon>
        <taxon>Neoptera</taxon>
        <taxon>Endopterygota</taxon>
        <taxon>Lepidoptera</taxon>
        <taxon>Glossata</taxon>
        <taxon>Ditrysia</taxon>
        <taxon>Tineoidea</taxon>
        <taxon>Psychidae</taxon>
        <taxon>Oiketicinae</taxon>
        <taxon>Eumeta</taxon>
    </lineage>
</organism>
<comment type="caution">
    <text evidence="2">The sequence shown here is derived from an EMBL/GenBank/DDBJ whole genome shotgun (WGS) entry which is preliminary data.</text>
</comment>